<sequence>MKKIFKILGITVLAVIILIVAAPFFFKDQIAQIIKDKLNASMDAQIDFAEVDLSLFRAFPDARLSIDGVSIINKEPFAGDTLFYGKEVKLDLPIGDLFNSASDPIHVNELIVNGATSRLTVDENGNSSWDIAKESASAKASPEQTPETNTGFSFDLKHYEINDSELTYEDKSSEMKFALSEMKHSGNGDFSLGESTLETYTEALVFYTMDDINYLSGQKVKLDAAILMDLENQKYTFQENKAFVNDLELKLDGFVQLEDAYTMVDLTFDTPSSDFKNFFAVIPETYRKNLEGITTTGDFTVNGMIKGEVDDTRIPKMDIKIKSNNASFKYPDLPKTVTNINIDARLKNDTGNVDDTYFNVAQTSFNIGSDRLSGNAMITNLTTNMNIDLSAYGNLDFQNLAQAFPLPEGMKLDGKLALDIATKFDMESIEKERYERINAKGTASLTEFQYEGDALTKPLVINSAKIDMTTSRIKLADFDAKTGNTDLKASGTINNLIGFLLQDQDLKGTFNVRSNTLEAADFMTATEVAPAQKTNETTQKSTAAITEEAIKIPAFLDANLDFQATNVLYDGLQLKNVSGVALVRDETLTLNNITTDIFDGNIGVNGSVSTKGATPVFNMALDMKNLDIAQSFEGFDMFSSFVPILKTLQGKINTDITLSGSLNNELSPILSTLAGDAIAQLLTKDVNATNNPLLGKLDEKLNFIDLDKFDVSDITTKLNFKDGAVQVSPFDFNIKGIKATASGKHSLTNEMDYTLALDVPAKYFGKEGASLLSKLEAKDVESISVPVPVKFGGSFLSPTIDLNLDLAVKNLTNQIIEIQKERLKDKGEDALNNAVNDIISGNNPLGGIKDIIKGNGSSQDSTATTPKDPTKPVDSTATSSDSQDKVKEAAGNLIKDLFGKKKKKVVDSTKTKGTL</sequence>
<evidence type="ECO:0000313" key="3">
    <source>
        <dbReference type="EMBL" id="OUS16678.1"/>
    </source>
</evidence>
<dbReference type="AlphaFoldDB" id="A0A1Z8B2I9"/>
<evidence type="ECO:0000256" key="1">
    <source>
        <dbReference type="SAM" id="MobiDB-lite"/>
    </source>
</evidence>
<dbReference type="PANTHER" id="PTHR30441:SF8">
    <property type="entry name" value="DUF748 DOMAIN-CONTAINING PROTEIN"/>
    <property type="match status" value="1"/>
</dbReference>
<dbReference type="Proteomes" id="UP000196102">
    <property type="component" value="Unassembled WGS sequence"/>
</dbReference>
<gene>
    <name evidence="3" type="ORF">A9Q93_05535</name>
</gene>
<reference evidence="4" key="1">
    <citation type="journal article" date="2017" name="Proc. Natl. Acad. Sci. U.S.A.">
        <title>Simulation of Deepwater Horizon oil plume reveals substrate specialization within a complex community of hydrocarbon-degraders.</title>
        <authorList>
            <person name="Hu P."/>
            <person name="Dubinsky E.A."/>
            <person name="Probst A.J."/>
            <person name="Wang J."/>
            <person name="Sieber C.M.K."/>
            <person name="Tom L.M."/>
            <person name="Gardinali P."/>
            <person name="Banfield J.F."/>
            <person name="Atlas R.M."/>
            <person name="Andersen G.L."/>
        </authorList>
    </citation>
    <scope>NUCLEOTIDE SEQUENCE [LARGE SCALE GENOMIC DNA]</scope>
</reference>
<comment type="caution">
    <text evidence="3">The sequence shown here is derived from an EMBL/GenBank/DDBJ whole genome shotgun (WGS) entry which is preliminary data.</text>
</comment>
<dbReference type="RefSeq" id="WP_303686402.1">
    <property type="nucleotide sequence ID" value="NZ_CAJXYO010000051.1"/>
</dbReference>
<keyword evidence="2" id="KW-0812">Transmembrane</keyword>
<keyword evidence="2" id="KW-1133">Transmembrane helix</keyword>
<feature type="transmembrane region" description="Helical" evidence="2">
    <location>
        <begin position="7"/>
        <end position="26"/>
    </location>
</feature>
<evidence type="ECO:0000313" key="4">
    <source>
        <dbReference type="Proteomes" id="UP000196102"/>
    </source>
</evidence>
<dbReference type="InterPro" id="IPR052894">
    <property type="entry name" value="AsmA-related"/>
</dbReference>
<proteinExistence type="predicted"/>
<organism evidence="3 4">
    <name type="scientific">Nonlabens dokdonensis</name>
    <dbReference type="NCBI Taxonomy" id="328515"/>
    <lineage>
        <taxon>Bacteria</taxon>
        <taxon>Pseudomonadati</taxon>
        <taxon>Bacteroidota</taxon>
        <taxon>Flavobacteriia</taxon>
        <taxon>Flavobacteriales</taxon>
        <taxon>Flavobacteriaceae</taxon>
        <taxon>Nonlabens</taxon>
    </lineage>
</organism>
<dbReference type="PANTHER" id="PTHR30441">
    <property type="entry name" value="DUF748 DOMAIN-CONTAINING PROTEIN"/>
    <property type="match status" value="1"/>
</dbReference>
<accession>A0A1Z8B2I9</accession>
<dbReference type="GO" id="GO:0090313">
    <property type="term" value="P:regulation of protein targeting to membrane"/>
    <property type="evidence" value="ECO:0007669"/>
    <property type="project" value="TreeGrafter"/>
</dbReference>
<dbReference type="GO" id="GO:0005886">
    <property type="term" value="C:plasma membrane"/>
    <property type="evidence" value="ECO:0007669"/>
    <property type="project" value="TreeGrafter"/>
</dbReference>
<feature type="region of interest" description="Disordered" evidence="1">
    <location>
        <begin position="850"/>
        <end position="886"/>
    </location>
</feature>
<evidence type="ECO:0000256" key="2">
    <source>
        <dbReference type="SAM" id="Phobius"/>
    </source>
</evidence>
<keyword evidence="2" id="KW-0472">Membrane</keyword>
<dbReference type="EMBL" id="MAAX01000090">
    <property type="protein sequence ID" value="OUS16678.1"/>
    <property type="molecule type" value="Genomic_DNA"/>
</dbReference>
<feature type="compositionally biased region" description="Polar residues" evidence="1">
    <location>
        <begin position="855"/>
        <end position="881"/>
    </location>
</feature>
<name>A0A1Z8B2I9_9FLAO</name>
<protein>
    <submittedName>
        <fullName evidence="3">Uncharacterized protein</fullName>
    </submittedName>
</protein>